<dbReference type="PANTHER" id="PTHR22847:SF637">
    <property type="entry name" value="WD REPEAT DOMAIN 5B"/>
    <property type="match status" value="1"/>
</dbReference>
<dbReference type="InterPro" id="IPR056884">
    <property type="entry name" value="NPHP3-like_N"/>
</dbReference>
<dbReference type="PROSITE" id="PS50082">
    <property type="entry name" value="WD_REPEATS_2"/>
    <property type="match status" value="4"/>
</dbReference>
<dbReference type="InterPro" id="IPR007111">
    <property type="entry name" value="NACHT_NTPase"/>
</dbReference>
<dbReference type="InterPro" id="IPR036322">
    <property type="entry name" value="WD40_repeat_dom_sf"/>
</dbReference>
<dbReference type="Gene3D" id="2.130.10.10">
    <property type="entry name" value="YVTN repeat-like/Quinoprotein amine dehydrogenase"/>
    <property type="match status" value="2"/>
</dbReference>
<dbReference type="Pfam" id="PF24883">
    <property type="entry name" value="NPHP3_N"/>
    <property type="match status" value="1"/>
</dbReference>
<dbReference type="InterPro" id="IPR019775">
    <property type="entry name" value="WD40_repeat_CS"/>
</dbReference>
<sequence>MDAVSSVASIIAVIQLTGSIVKLCGGYIRAVKDAREEILDLQRAITGLQGTIQNLQKFLQSNNGKVLPTSSRLVTNITDCLSDLQALKARLDAGNGKRLMRKVGLRALKWPLKRTEVEVVVKNLERYKTAFLLSLQVDQTSLVADMVRNTDHIDQHIVLGKLEGAMEAGFESFSDQDEVQCLPGTRTELLLKVMEWAISPSQKSIFWLKGMAGTGKSTISRTVARSLKDTNHLGASFFFKRGEGDRGNAKKFFPTLTRQLMLWSSELRFGVQKALDDDPDIASKSLREQFEKLLLQPLLSLNQPGPQPQITVMVIDALDECEHDQDTQNIIRLLPLLQKAKSLCLRIFLTSRPELPISLGFSEIGDDEYQDLALHEIPEKVTERDIHLFLLDRFAKIRHDRNISQDWPGDDVMQELKFKMGTQIAPCRASEGLSQIYCDEFEQQQLLQEFQAIVSVIILLAVPLSINALSPFIRIGADQISNRLDSFRSVLSIPDDRDQPVRILHLSFRDFLVQSRTKFLVDEPKKHKDIANFCLETMQSHLQKDICNLADPGALRADINPLHIRQYLPPELQYSCRYWIHHVKNSRALYCQIEEVRLFLQKHFLHWIEAMSLLGLISEVVSMLDLLRTVIPDDDDSVLAEFLHDAKRFALKNRRIADEAPLQIYCAGLVFAPQTAMIRREFETELPSWICQFPQVNETWGAELQTLEGHSISVNSVAFSPDNRLLASGSDNCTVQLWDAATGDLQQTLEGHSGWVNSVAFSPDGRLLAAGLFDDSTVRLWDLATGDLQQTLQCHSGSVLSVAFSPDGRLLVSGSDDCTVCLWDPTTGDLQQTLRGHSGSVNSVALSPDGQLLASGSSDRTVRLWDSATGALQETLRTEMSATELKFSLDGSTLSTNLGLLRIQRQFGNPILDTSNMNPEISIQGDWIALNGKQVLWLPPEARPSCSVIKSKTVAFGHPSGRISVIGFRIHSGLSLSWNIFNILRASGF</sequence>
<dbReference type="OrthoDB" id="674604at2759"/>
<comment type="function">
    <text evidence="6">Involved in mitochondrial fission. Acts as an adapter protein required to form mitochondrial fission complexes. Formation of these complexes is required to promote constriction and fission of the mitochondrial compartment at a late step in mitochondrial division.</text>
</comment>
<reference evidence="9 10" key="1">
    <citation type="journal article" date="2008" name="PLoS Genet.">
        <title>Genomic islands in the pathogenic filamentous fungus Aspergillus fumigatus.</title>
        <authorList>
            <person name="Fedorova N.D."/>
            <person name="Khaldi N."/>
            <person name="Joardar V.S."/>
            <person name="Maiti R."/>
            <person name="Amedeo P."/>
            <person name="Anderson M.J."/>
            <person name="Crabtree J."/>
            <person name="Silva J.C."/>
            <person name="Badger J.H."/>
            <person name="Albarraq A."/>
            <person name="Angiuoli S."/>
            <person name="Bussey H."/>
            <person name="Bowyer P."/>
            <person name="Cotty P.J."/>
            <person name="Dyer P.S."/>
            <person name="Egan A."/>
            <person name="Galens K."/>
            <person name="Fraser-Liggett C.M."/>
            <person name="Haas B.J."/>
            <person name="Inman J.M."/>
            <person name="Kent R."/>
            <person name="Lemieux S."/>
            <person name="Malavazi I."/>
            <person name="Orvis J."/>
            <person name="Roemer T."/>
            <person name="Ronning C.M."/>
            <person name="Sundaram J.P."/>
            <person name="Sutton G."/>
            <person name="Turner G."/>
            <person name="Venter J.C."/>
            <person name="White O.R."/>
            <person name="Whitty B.R."/>
            <person name="Youngman P."/>
            <person name="Wolfe K.H."/>
            <person name="Goldman G.H."/>
            <person name="Wortman J.R."/>
            <person name="Jiang B."/>
            <person name="Denning D.W."/>
            <person name="Nierman W.C."/>
        </authorList>
    </citation>
    <scope>NUCLEOTIDE SEQUENCE [LARGE SCALE GENOMIC DNA]</scope>
    <source>
        <strain evidence="10">CBS 144.89 / FGSC A1163 / CEA10</strain>
    </source>
</reference>
<evidence type="ECO:0000256" key="4">
    <source>
        <dbReference type="ARBA" id="ARBA00038415"/>
    </source>
</evidence>
<dbReference type="InterPro" id="IPR001680">
    <property type="entry name" value="WD40_rpt"/>
</dbReference>
<evidence type="ECO:0000256" key="5">
    <source>
        <dbReference type="ARBA" id="ARBA00039789"/>
    </source>
</evidence>
<dbReference type="SUPFAM" id="SSF52540">
    <property type="entry name" value="P-loop containing nucleoside triphosphate hydrolases"/>
    <property type="match status" value="1"/>
</dbReference>
<proteinExistence type="inferred from homology"/>
<dbReference type="InterPro" id="IPR020472">
    <property type="entry name" value="WD40_PAC1"/>
</dbReference>
<dbReference type="AlphaFoldDB" id="B0Y7W6"/>
<dbReference type="PANTHER" id="PTHR22847">
    <property type="entry name" value="WD40 REPEAT PROTEIN"/>
    <property type="match status" value="1"/>
</dbReference>
<dbReference type="PROSITE" id="PS50837">
    <property type="entry name" value="NACHT"/>
    <property type="match status" value="1"/>
</dbReference>
<dbReference type="CDD" id="cd00200">
    <property type="entry name" value="WD40"/>
    <property type="match status" value="1"/>
</dbReference>
<dbReference type="PROSITE" id="PS00678">
    <property type="entry name" value="WD_REPEATS_1"/>
    <property type="match status" value="2"/>
</dbReference>
<feature type="repeat" description="WD" evidence="7">
    <location>
        <begin position="792"/>
        <end position="833"/>
    </location>
</feature>
<feature type="repeat" description="WD" evidence="7">
    <location>
        <begin position="749"/>
        <end position="791"/>
    </location>
</feature>
<dbReference type="InterPro" id="IPR027417">
    <property type="entry name" value="P-loop_NTPase"/>
</dbReference>
<comment type="subcellular location">
    <subcellularLocation>
        <location evidence="1">Mitochondrion outer membrane</location>
        <topology evidence="1">Peripheral membrane protein</topology>
        <orientation evidence="1">Cytoplasmic side</orientation>
    </subcellularLocation>
</comment>
<dbReference type="Proteomes" id="UP000001699">
    <property type="component" value="Unassembled WGS sequence"/>
</dbReference>
<dbReference type="HOGENOM" id="CLU_000288_6_16_1"/>
<feature type="domain" description="NACHT" evidence="8">
    <location>
        <begin position="204"/>
        <end position="353"/>
    </location>
</feature>
<evidence type="ECO:0000256" key="1">
    <source>
        <dbReference type="ARBA" id="ARBA00004570"/>
    </source>
</evidence>
<feature type="repeat" description="WD" evidence="7">
    <location>
        <begin position="707"/>
        <end position="748"/>
    </location>
</feature>
<evidence type="ECO:0000313" key="9">
    <source>
        <dbReference type="EMBL" id="EDP49497.1"/>
    </source>
</evidence>
<dbReference type="SMART" id="SM00320">
    <property type="entry name" value="WD40"/>
    <property type="match status" value="4"/>
</dbReference>
<dbReference type="VEuPathDB" id="FungiDB:AFUB_075260"/>
<organism evidence="9 10">
    <name type="scientific">Aspergillus fumigatus (strain CBS 144.89 / FGSC A1163 / CEA10)</name>
    <name type="common">Neosartorya fumigata</name>
    <dbReference type="NCBI Taxonomy" id="451804"/>
    <lineage>
        <taxon>Eukaryota</taxon>
        <taxon>Fungi</taxon>
        <taxon>Dikarya</taxon>
        <taxon>Ascomycota</taxon>
        <taxon>Pezizomycotina</taxon>
        <taxon>Eurotiomycetes</taxon>
        <taxon>Eurotiomycetidae</taxon>
        <taxon>Eurotiales</taxon>
        <taxon>Aspergillaceae</taxon>
        <taxon>Aspergillus</taxon>
        <taxon>Aspergillus subgen. Fumigati</taxon>
    </lineage>
</organism>
<evidence type="ECO:0000256" key="7">
    <source>
        <dbReference type="PROSITE-ProRule" id="PRU00221"/>
    </source>
</evidence>
<dbReference type="GO" id="GO:1990234">
    <property type="term" value="C:transferase complex"/>
    <property type="evidence" value="ECO:0007669"/>
    <property type="project" value="UniProtKB-ARBA"/>
</dbReference>
<protein>
    <recommendedName>
        <fullName evidence="5">Mitochondrial division protein 1</fullName>
    </recommendedName>
</protein>
<evidence type="ECO:0000313" key="10">
    <source>
        <dbReference type="Proteomes" id="UP000001699"/>
    </source>
</evidence>
<dbReference type="GO" id="GO:0005741">
    <property type="term" value="C:mitochondrial outer membrane"/>
    <property type="evidence" value="ECO:0007669"/>
    <property type="project" value="UniProtKB-SubCell"/>
</dbReference>
<dbReference type="GO" id="GO:0005634">
    <property type="term" value="C:nucleus"/>
    <property type="evidence" value="ECO:0007669"/>
    <property type="project" value="TreeGrafter"/>
</dbReference>
<keyword evidence="2 7" id="KW-0853">WD repeat</keyword>
<comment type="similarity">
    <text evidence="4">Belongs to the WD repeat MDV1/CAF4 family.</text>
</comment>
<evidence type="ECO:0000256" key="2">
    <source>
        <dbReference type="ARBA" id="ARBA00022574"/>
    </source>
</evidence>
<evidence type="ECO:0000256" key="6">
    <source>
        <dbReference type="ARBA" id="ARBA00043913"/>
    </source>
</evidence>
<dbReference type="Pfam" id="PF00400">
    <property type="entry name" value="WD40"/>
    <property type="match status" value="4"/>
</dbReference>
<gene>
    <name evidence="9" type="ORF">AFUB_075260</name>
</gene>
<dbReference type="SUPFAM" id="SSF50978">
    <property type="entry name" value="WD40 repeat-like"/>
    <property type="match status" value="1"/>
</dbReference>
<evidence type="ECO:0000256" key="3">
    <source>
        <dbReference type="ARBA" id="ARBA00022737"/>
    </source>
</evidence>
<dbReference type="PRINTS" id="PR00320">
    <property type="entry name" value="GPROTEINBRPT"/>
</dbReference>
<evidence type="ECO:0000259" key="8">
    <source>
        <dbReference type="PROSITE" id="PS50837"/>
    </source>
</evidence>
<name>B0Y7W6_ASPFC</name>
<dbReference type="PhylomeDB" id="B0Y7W6"/>
<dbReference type="Gene3D" id="3.40.50.300">
    <property type="entry name" value="P-loop containing nucleotide triphosphate hydrolases"/>
    <property type="match status" value="1"/>
</dbReference>
<keyword evidence="3" id="KW-0677">Repeat</keyword>
<keyword evidence="10" id="KW-1185">Reference proteome</keyword>
<accession>B0Y7W6</accession>
<dbReference type="PROSITE" id="PS50294">
    <property type="entry name" value="WD_REPEATS_REGION"/>
    <property type="match status" value="4"/>
</dbReference>
<dbReference type="InterPro" id="IPR015943">
    <property type="entry name" value="WD40/YVTN_repeat-like_dom_sf"/>
</dbReference>
<feature type="repeat" description="WD" evidence="7">
    <location>
        <begin position="834"/>
        <end position="875"/>
    </location>
</feature>
<dbReference type="EMBL" id="DS499599">
    <property type="protein sequence ID" value="EDP49497.1"/>
    <property type="molecule type" value="Genomic_DNA"/>
</dbReference>